<reference evidence="9 10" key="1">
    <citation type="submission" date="2017-06" db="EMBL/GenBank/DDBJ databases">
        <authorList>
            <person name="Kim H.J."/>
            <person name="Triplett B.A."/>
        </authorList>
    </citation>
    <scope>NUCLEOTIDE SEQUENCE [LARGE SCALE GENOMIC DNA]</scope>
    <source>
        <strain evidence="9">FRACA_ARgP5</strain>
    </source>
</reference>
<feature type="binding site" evidence="5">
    <location>
        <position position="44"/>
    </location>
    <ligand>
        <name>ATP</name>
        <dbReference type="ChEBI" id="CHEBI:30616"/>
    </ligand>
</feature>
<keyword evidence="1" id="KW-0808">Transferase</keyword>
<organism evidence="9 10">
    <name type="scientific">Frankia canadensis</name>
    <dbReference type="NCBI Taxonomy" id="1836972"/>
    <lineage>
        <taxon>Bacteria</taxon>
        <taxon>Bacillati</taxon>
        <taxon>Actinomycetota</taxon>
        <taxon>Actinomycetes</taxon>
        <taxon>Frankiales</taxon>
        <taxon>Frankiaceae</taxon>
        <taxon>Frankia</taxon>
    </lineage>
</organism>
<feature type="domain" description="Protein kinase" evidence="8">
    <location>
        <begin position="16"/>
        <end position="268"/>
    </location>
</feature>
<dbReference type="SMART" id="SM00220">
    <property type="entry name" value="S_TKc"/>
    <property type="match status" value="1"/>
</dbReference>
<dbReference type="Gene3D" id="1.10.510.10">
    <property type="entry name" value="Transferase(Phosphotransferase) domain 1"/>
    <property type="match status" value="1"/>
</dbReference>
<dbReference type="PANTHER" id="PTHR43289:SF34">
    <property type="entry name" value="SERINE_THREONINE-PROTEIN KINASE YBDM-RELATED"/>
    <property type="match status" value="1"/>
</dbReference>
<keyword evidence="4 5" id="KW-0067">ATP-binding</keyword>
<proteinExistence type="predicted"/>
<evidence type="ECO:0000259" key="8">
    <source>
        <dbReference type="PROSITE" id="PS50011"/>
    </source>
</evidence>
<feature type="transmembrane region" description="Helical" evidence="7">
    <location>
        <begin position="390"/>
        <end position="409"/>
    </location>
</feature>
<name>A0A2I2KQR0_9ACTN</name>
<evidence type="ECO:0000313" key="10">
    <source>
        <dbReference type="Proteomes" id="UP000234331"/>
    </source>
</evidence>
<dbReference type="PROSITE" id="PS50011">
    <property type="entry name" value="PROTEIN_KINASE_DOM"/>
    <property type="match status" value="1"/>
</dbReference>
<evidence type="ECO:0000313" key="9">
    <source>
        <dbReference type="EMBL" id="SNQ47989.1"/>
    </source>
</evidence>
<evidence type="ECO:0000256" key="7">
    <source>
        <dbReference type="SAM" id="Phobius"/>
    </source>
</evidence>
<dbReference type="GO" id="GO:0004674">
    <property type="term" value="F:protein serine/threonine kinase activity"/>
    <property type="evidence" value="ECO:0007669"/>
    <property type="project" value="UniProtKB-KW"/>
</dbReference>
<keyword evidence="7" id="KW-0812">Transmembrane</keyword>
<feature type="transmembrane region" description="Helical" evidence="7">
    <location>
        <begin position="366"/>
        <end position="384"/>
    </location>
</feature>
<dbReference type="PROSITE" id="PS00107">
    <property type="entry name" value="PROTEIN_KINASE_ATP"/>
    <property type="match status" value="1"/>
</dbReference>
<evidence type="ECO:0000256" key="2">
    <source>
        <dbReference type="ARBA" id="ARBA00022741"/>
    </source>
</evidence>
<evidence type="ECO:0000256" key="1">
    <source>
        <dbReference type="ARBA" id="ARBA00022679"/>
    </source>
</evidence>
<evidence type="ECO:0000256" key="3">
    <source>
        <dbReference type="ARBA" id="ARBA00022777"/>
    </source>
</evidence>
<dbReference type="PANTHER" id="PTHR43289">
    <property type="entry name" value="MITOGEN-ACTIVATED PROTEIN KINASE KINASE KINASE 20-RELATED"/>
    <property type="match status" value="1"/>
</dbReference>
<dbReference type="InterPro" id="IPR011009">
    <property type="entry name" value="Kinase-like_dom_sf"/>
</dbReference>
<keyword evidence="9" id="KW-0723">Serine/threonine-protein kinase</keyword>
<feature type="transmembrane region" description="Helical" evidence="7">
    <location>
        <begin position="421"/>
        <end position="440"/>
    </location>
</feature>
<dbReference type="InterPro" id="IPR000719">
    <property type="entry name" value="Prot_kinase_dom"/>
</dbReference>
<keyword evidence="3 9" id="KW-0418">Kinase</keyword>
<dbReference type="GO" id="GO:0005524">
    <property type="term" value="F:ATP binding"/>
    <property type="evidence" value="ECO:0007669"/>
    <property type="project" value="UniProtKB-UniRule"/>
</dbReference>
<dbReference type="Proteomes" id="UP000234331">
    <property type="component" value="Unassembled WGS sequence"/>
</dbReference>
<keyword evidence="7" id="KW-1133">Transmembrane helix</keyword>
<dbReference type="AlphaFoldDB" id="A0A2I2KQR0"/>
<dbReference type="InterPro" id="IPR008271">
    <property type="entry name" value="Ser/Thr_kinase_AS"/>
</dbReference>
<gene>
    <name evidence="9" type="ORF">FRACA_2120010</name>
</gene>
<feature type="region of interest" description="Disordered" evidence="6">
    <location>
        <begin position="269"/>
        <end position="329"/>
    </location>
</feature>
<protein>
    <submittedName>
        <fullName evidence="9">Serine/threonine protein kinase</fullName>
    </submittedName>
</protein>
<feature type="compositionally biased region" description="Basic and acidic residues" evidence="6">
    <location>
        <begin position="272"/>
        <end position="302"/>
    </location>
</feature>
<feature type="compositionally biased region" description="Pro residues" evidence="6">
    <location>
        <begin position="305"/>
        <end position="326"/>
    </location>
</feature>
<dbReference type="PROSITE" id="PS00108">
    <property type="entry name" value="PROTEIN_KINASE_ST"/>
    <property type="match status" value="1"/>
</dbReference>
<evidence type="ECO:0000256" key="4">
    <source>
        <dbReference type="ARBA" id="ARBA00022840"/>
    </source>
</evidence>
<dbReference type="CDD" id="cd14014">
    <property type="entry name" value="STKc_PknB_like"/>
    <property type="match status" value="1"/>
</dbReference>
<evidence type="ECO:0000256" key="6">
    <source>
        <dbReference type="SAM" id="MobiDB-lite"/>
    </source>
</evidence>
<keyword evidence="7" id="KW-0472">Membrane</keyword>
<dbReference type="Gene3D" id="3.30.200.20">
    <property type="entry name" value="Phosphorylase Kinase, domain 1"/>
    <property type="match status" value="1"/>
</dbReference>
<sequence>MLRPLIDTDPAVIGPYRLHQRIGSGGMGVVYLGYGAQDRPVAVKVPHEYVASDPAFRARFRAEVAAARHVRAPSVAAVIDADVDCVRPWLATEYVPGPTLHAAVLERRPLVDGQLDDLAIGLATALAAIHDAQVVHRDLKPANIVMSWEGPKIIDFGIARSADYSGYTQAGELVGTIAWMSPEQLDGHVATAASDVFAWACCLVFAATGRRPFAGETQEIVALRITATEPDLDGVPDRLCDVVRRCLHKEPDERPTAAALVDVLTCALRPRGTPDRPGEHAAPVAREDGSATQAPDHDETRQSPHPRPLTTPPLTTPRPTHGPPTVRPAAAPAPLVAGLVLVLVLGGLLGAAGLWAAGTGHPHPDVVGVAAAMLVGAACAQMLFPSGQVTGTLVTVLAAFTGAGGGVVLARASGVDQPGRILLAVAATLLVATGCAFAMAPSAPGPPPP</sequence>
<dbReference type="SUPFAM" id="SSF56112">
    <property type="entry name" value="Protein kinase-like (PK-like)"/>
    <property type="match status" value="1"/>
</dbReference>
<keyword evidence="2 5" id="KW-0547">Nucleotide-binding</keyword>
<dbReference type="Pfam" id="PF00069">
    <property type="entry name" value="Pkinase"/>
    <property type="match status" value="1"/>
</dbReference>
<dbReference type="OrthoDB" id="3915799at2"/>
<evidence type="ECO:0000256" key="5">
    <source>
        <dbReference type="PROSITE-ProRule" id="PRU10141"/>
    </source>
</evidence>
<dbReference type="RefSeq" id="WP_101831750.1">
    <property type="nucleotide sequence ID" value="NZ_FZMO01000127.1"/>
</dbReference>
<feature type="transmembrane region" description="Helical" evidence="7">
    <location>
        <begin position="335"/>
        <end position="357"/>
    </location>
</feature>
<dbReference type="EMBL" id="FZMO01000127">
    <property type="protein sequence ID" value="SNQ47989.1"/>
    <property type="molecule type" value="Genomic_DNA"/>
</dbReference>
<dbReference type="InterPro" id="IPR017441">
    <property type="entry name" value="Protein_kinase_ATP_BS"/>
</dbReference>
<accession>A0A2I2KQR0</accession>
<keyword evidence="10" id="KW-1185">Reference proteome</keyword>